<dbReference type="OrthoDB" id="3223806at2759"/>
<evidence type="ECO:0000256" key="2">
    <source>
        <dbReference type="SAM" id="MobiDB-lite"/>
    </source>
</evidence>
<dbReference type="PANTHER" id="PTHR48104:SF30">
    <property type="entry name" value="METACASPASE-1"/>
    <property type="match status" value="1"/>
</dbReference>
<organism evidence="4 5">
    <name type="scientific">Dendrothele bispora (strain CBS 962.96)</name>
    <dbReference type="NCBI Taxonomy" id="1314807"/>
    <lineage>
        <taxon>Eukaryota</taxon>
        <taxon>Fungi</taxon>
        <taxon>Dikarya</taxon>
        <taxon>Basidiomycota</taxon>
        <taxon>Agaricomycotina</taxon>
        <taxon>Agaricomycetes</taxon>
        <taxon>Agaricomycetidae</taxon>
        <taxon>Agaricales</taxon>
        <taxon>Agaricales incertae sedis</taxon>
        <taxon>Dendrothele</taxon>
    </lineage>
</organism>
<dbReference type="Gene3D" id="3.40.50.12660">
    <property type="match status" value="1"/>
</dbReference>
<name>A0A4S8M6C7_DENBC</name>
<evidence type="ECO:0000256" key="1">
    <source>
        <dbReference type="ARBA" id="ARBA00009005"/>
    </source>
</evidence>
<comment type="similarity">
    <text evidence="1">Belongs to the peptidase C14B family.</text>
</comment>
<protein>
    <recommendedName>
        <fullName evidence="3">Peptidase C14 caspase domain-containing protein</fullName>
    </recommendedName>
</protein>
<dbReference type="Proteomes" id="UP000297245">
    <property type="component" value="Unassembled WGS sequence"/>
</dbReference>
<dbReference type="PANTHER" id="PTHR48104">
    <property type="entry name" value="METACASPASE-4"/>
    <property type="match status" value="1"/>
</dbReference>
<dbReference type="GO" id="GO:0004197">
    <property type="term" value="F:cysteine-type endopeptidase activity"/>
    <property type="evidence" value="ECO:0007669"/>
    <property type="project" value="InterPro"/>
</dbReference>
<reference evidence="4 5" key="1">
    <citation type="journal article" date="2019" name="Nat. Ecol. Evol.">
        <title>Megaphylogeny resolves global patterns of mushroom evolution.</title>
        <authorList>
            <person name="Varga T."/>
            <person name="Krizsan K."/>
            <person name="Foldi C."/>
            <person name="Dima B."/>
            <person name="Sanchez-Garcia M."/>
            <person name="Sanchez-Ramirez S."/>
            <person name="Szollosi G.J."/>
            <person name="Szarkandi J.G."/>
            <person name="Papp V."/>
            <person name="Albert L."/>
            <person name="Andreopoulos W."/>
            <person name="Angelini C."/>
            <person name="Antonin V."/>
            <person name="Barry K.W."/>
            <person name="Bougher N.L."/>
            <person name="Buchanan P."/>
            <person name="Buyck B."/>
            <person name="Bense V."/>
            <person name="Catcheside P."/>
            <person name="Chovatia M."/>
            <person name="Cooper J."/>
            <person name="Damon W."/>
            <person name="Desjardin D."/>
            <person name="Finy P."/>
            <person name="Geml J."/>
            <person name="Haridas S."/>
            <person name="Hughes K."/>
            <person name="Justo A."/>
            <person name="Karasinski D."/>
            <person name="Kautmanova I."/>
            <person name="Kiss B."/>
            <person name="Kocsube S."/>
            <person name="Kotiranta H."/>
            <person name="LaButti K.M."/>
            <person name="Lechner B.E."/>
            <person name="Liimatainen K."/>
            <person name="Lipzen A."/>
            <person name="Lukacs Z."/>
            <person name="Mihaltcheva S."/>
            <person name="Morgado L.N."/>
            <person name="Niskanen T."/>
            <person name="Noordeloos M.E."/>
            <person name="Ohm R.A."/>
            <person name="Ortiz-Santana B."/>
            <person name="Ovrebo C."/>
            <person name="Racz N."/>
            <person name="Riley R."/>
            <person name="Savchenko A."/>
            <person name="Shiryaev A."/>
            <person name="Soop K."/>
            <person name="Spirin V."/>
            <person name="Szebenyi C."/>
            <person name="Tomsovsky M."/>
            <person name="Tulloss R.E."/>
            <person name="Uehling J."/>
            <person name="Grigoriev I.V."/>
            <person name="Vagvolgyi C."/>
            <person name="Papp T."/>
            <person name="Martin F.M."/>
            <person name="Miettinen O."/>
            <person name="Hibbett D.S."/>
            <person name="Nagy L.G."/>
        </authorList>
    </citation>
    <scope>NUCLEOTIDE SEQUENCE [LARGE SCALE GENOMIC DNA]</scope>
    <source>
        <strain evidence="4 5">CBS 962.96</strain>
    </source>
</reference>
<evidence type="ECO:0000259" key="3">
    <source>
        <dbReference type="Pfam" id="PF00656"/>
    </source>
</evidence>
<dbReference type="AlphaFoldDB" id="A0A4S8M6C7"/>
<feature type="region of interest" description="Disordered" evidence="2">
    <location>
        <begin position="20"/>
        <end position="41"/>
    </location>
</feature>
<feature type="domain" description="Peptidase C14 caspase" evidence="3">
    <location>
        <begin position="7"/>
        <end position="333"/>
    </location>
</feature>
<dbReference type="EMBL" id="ML179148">
    <property type="protein sequence ID" value="THU97832.1"/>
    <property type="molecule type" value="Genomic_DNA"/>
</dbReference>
<evidence type="ECO:0000313" key="4">
    <source>
        <dbReference type="EMBL" id="THU97832.1"/>
    </source>
</evidence>
<accession>A0A4S8M6C7</accession>
<dbReference type="Pfam" id="PF00656">
    <property type="entry name" value="Peptidase_C14"/>
    <property type="match status" value="1"/>
</dbReference>
<dbReference type="GO" id="GO:0006508">
    <property type="term" value="P:proteolysis"/>
    <property type="evidence" value="ECO:0007669"/>
    <property type="project" value="InterPro"/>
</dbReference>
<feature type="compositionally biased region" description="Polar residues" evidence="2">
    <location>
        <begin position="20"/>
        <end position="29"/>
    </location>
</feature>
<evidence type="ECO:0000313" key="5">
    <source>
        <dbReference type="Proteomes" id="UP000297245"/>
    </source>
</evidence>
<dbReference type="GO" id="GO:0005737">
    <property type="term" value="C:cytoplasm"/>
    <property type="evidence" value="ECO:0007669"/>
    <property type="project" value="TreeGrafter"/>
</dbReference>
<keyword evidence="5" id="KW-1185">Reference proteome</keyword>
<proteinExistence type="inferred from homology"/>
<gene>
    <name evidence="4" type="ORF">K435DRAFT_857280</name>
</gene>
<dbReference type="InterPro" id="IPR050452">
    <property type="entry name" value="Metacaspase"/>
</dbReference>
<dbReference type="InterPro" id="IPR011600">
    <property type="entry name" value="Pept_C14_caspase"/>
</dbReference>
<sequence length="343" mass="39429">MNDHVKRRALLIGISYQDSKTESSTSNENLPKLSKRTATDTLEGTHNDVRDVRDLLIDFLGYSEEDIILMTDDPSTKSTLIPTRSNIINQLEKFIQPDEPNTRYFFLYAGHSRQIPCKDGTEEDGLNECIVPSDAFDVYNLPDDKLEEKGNAAEKFIMDDILYEYLVQPLEQLDSSRLTAVLDTCHSGTLLDLPHYRCNRYIQRFTAIKRRVHRRFNEFGRFLGSPSICQIVRYVSDITFPYAKEAKHKFCKGYNCLRVSSRGRPSVGHGLLTSAFIEALKKESHPKLKHLMRCISSEVDKDVKKANKVKVRSWRLEDRERNYAQNPQLSSDIPADMSLPLDM</sequence>